<feature type="region of interest" description="Disordered" evidence="1">
    <location>
        <begin position="31"/>
        <end position="50"/>
    </location>
</feature>
<name>A0A3L6PW61_PANMI</name>
<dbReference type="AlphaFoldDB" id="A0A3L6PW61"/>
<organism evidence="2 3">
    <name type="scientific">Panicum miliaceum</name>
    <name type="common">Proso millet</name>
    <name type="synonym">Broomcorn millet</name>
    <dbReference type="NCBI Taxonomy" id="4540"/>
    <lineage>
        <taxon>Eukaryota</taxon>
        <taxon>Viridiplantae</taxon>
        <taxon>Streptophyta</taxon>
        <taxon>Embryophyta</taxon>
        <taxon>Tracheophyta</taxon>
        <taxon>Spermatophyta</taxon>
        <taxon>Magnoliopsida</taxon>
        <taxon>Liliopsida</taxon>
        <taxon>Poales</taxon>
        <taxon>Poaceae</taxon>
        <taxon>PACMAD clade</taxon>
        <taxon>Panicoideae</taxon>
        <taxon>Panicodae</taxon>
        <taxon>Paniceae</taxon>
        <taxon>Panicinae</taxon>
        <taxon>Panicum</taxon>
        <taxon>Panicum sect. Panicum</taxon>
    </lineage>
</organism>
<evidence type="ECO:0000313" key="2">
    <source>
        <dbReference type="EMBL" id="RLM64941.1"/>
    </source>
</evidence>
<proteinExistence type="predicted"/>
<comment type="caution">
    <text evidence="2">The sequence shown here is derived from an EMBL/GenBank/DDBJ whole genome shotgun (WGS) entry which is preliminary data.</text>
</comment>
<accession>A0A3L6PW61</accession>
<keyword evidence="3" id="KW-1185">Reference proteome</keyword>
<sequence>MGGRDCSGADGFLAKVVGVAGPKCVREKRRLDAWRSGPNNSESRSKTTKAAAVSRKTSCGSWSYWACSHRYRTATAGRGGGGGGVRPQVCSRKNGFLAKVAGLDGSKCDGEKRRLDVWMHHYYHRGKGGGCQVRELAKSGTPAAR</sequence>
<reference evidence="3" key="1">
    <citation type="journal article" date="2019" name="Nat. Commun.">
        <title>The genome of broomcorn millet.</title>
        <authorList>
            <person name="Zou C."/>
            <person name="Miki D."/>
            <person name="Li D."/>
            <person name="Tang Q."/>
            <person name="Xiao L."/>
            <person name="Rajput S."/>
            <person name="Deng P."/>
            <person name="Jia W."/>
            <person name="Huang R."/>
            <person name="Zhang M."/>
            <person name="Sun Y."/>
            <person name="Hu J."/>
            <person name="Fu X."/>
            <person name="Schnable P.S."/>
            <person name="Li F."/>
            <person name="Zhang H."/>
            <person name="Feng B."/>
            <person name="Zhu X."/>
            <person name="Liu R."/>
            <person name="Schnable J.C."/>
            <person name="Zhu J.-K."/>
            <person name="Zhang H."/>
        </authorList>
    </citation>
    <scope>NUCLEOTIDE SEQUENCE [LARGE SCALE GENOMIC DNA]</scope>
</reference>
<evidence type="ECO:0000313" key="3">
    <source>
        <dbReference type="Proteomes" id="UP000275267"/>
    </source>
</evidence>
<dbReference type="EMBL" id="PQIB02000015">
    <property type="protein sequence ID" value="RLM64941.1"/>
    <property type="molecule type" value="Genomic_DNA"/>
</dbReference>
<gene>
    <name evidence="2" type="ORF">C2845_PM16G13470</name>
</gene>
<dbReference type="Proteomes" id="UP000275267">
    <property type="component" value="Unassembled WGS sequence"/>
</dbReference>
<evidence type="ECO:0000256" key="1">
    <source>
        <dbReference type="SAM" id="MobiDB-lite"/>
    </source>
</evidence>
<dbReference type="OrthoDB" id="1932225at2759"/>
<protein>
    <submittedName>
        <fullName evidence="2">Uncharacterized protein</fullName>
    </submittedName>
</protein>